<sequence>MASTRSMSKNKTHKRKIYRMRVKSSPCRKLGKATCRRKYGCKTASGSKRTYCRKRMNRSVYTFSHLKRPF</sequence>
<evidence type="ECO:0000313" key="1">
    <source>
        <dbReference type="EMBL" id="QHS82121.1"/>
    </source>
</evidence>
<protein>
    <submittedName>
        <fullName evidence="1">Uncharacterized protein</fullName>
    </submittedName>
</protein>
<name>A0A6C0AS47_9ZZZZ</name>
<dbReference type="AlphaFoldDB" id="A0A6C0AS47"/>
<organism evidence="1">
    <name type="scientific">viral metagenome</name>
    <dbReference type="NCBI Taxonomy" id="1070528"/>
    <lineage>
        <taxon>unclassified sequences</taxon>
        <taxon>metagenomes</taxon>
        <taxon>organismal metagenomes</taxon>
    </lineage>
</organism>
<dbReference type="EMBL" id="MN740763">
    <property type="protein sequence ID" value="QHS82121.1"/>
    <property type="molecule type" value="Genomic_DNA"/>
</dbReference>
<reference evidence="1" key="1">
    <citation type="journal article" date="2020" name="Nature">
        <title>Giant virus diversity and host interactions through global metagenomics.</title>
        <authorList>
            <person name="Schulz F."/>
            <person name="Roux S."/>
            <person name="Paez-Espino D."/>
            <person name="Jungbluth S."/>
            <person name="Walsh D.A."/>
            <person name="Denef V.J."/>
            <person name="McMahon K.D."/>
            <person name="Konstantinidis K.T."/>
            <person name="Eloe-Fadrosh E.A."/>
            <person name="Kyrpides N.C."/>
            <person name="Woyke T."/>
        </authorList>
    </citation>
    <scope>NUCLEOTIDE SEQUENCE</scope>
    <source>
        <strain evidence="1">GVMAG-S-1101165-79</strain>
    </source>
</reference>
<accession>A0A6C0AS47</accession>
<proteinExistence type="predicted"/>